<dbReference type="AlphaFoldDB" id="A0A8H7VF88"/>
<comment type="caution">
    <text evidence="2">The sequence shown here is derived from an EMBL/GenBank/DDBJ whole genome shotgun (WGS) entry which is preliminary data.</text>
</comment>
<sequence>MSTSAAMTTTVTPEQVVEKYITDSKNHPLTLQKFVAEKRDFIIDNLILGEDYKTRWSSIFFKIAKSNNISVEKSKPNWDPISLEYVDRLFGKKKTPLKRSTPTTTTSTSTSTARPLSNATSTSTSSNSAKLSEEDRIKFNKMFTETLNPKNFWRLSTGTVVELKMKELAMNCTHEHPCLSMIFDPADCVWKNYFTEEELVEIEEHNKPVIANLSTEMSSYLKNYKNLRTLTELWEENDKHHFHRINEPDMYWAHTSVSRAIDVLLYNIHEKYQTESDLMKRIWVMIDSCFDAGNISAISGESVSKATTTRVNFDRSLAGLNSMSRQKIGTKTDILFTTKFFEFGTCEAGKNTDINNTKTLYESGMKIPKTLKDMLYVLANQYPSHVHQLKTCGFVISGLNMLPLLMDCPKGYVARVNRPPSFFHYPTCASDFYKSITNILSVIYDAKMVMNDVNELLNDSNESPTYGSRHLTILPPSFIPLEKTQSSKKRKFNNIDSVEEAIS</sequence>
<gene>
    <name evidence="2" type="ORF">INT45_010913</name>
</gene>
<evidence type="ECO:0000313" key="3">
    <source>
        <dbReference type="Proteomes" id="UP000646827"/>
    </source>
</evidence>
<evidence type="ECO:0000256" key="1">
    <source>
        <dbReference type="SAM" id="MobiDB-lite"/>
    </source>
</evidence>
<proteinExistence type="predicted"/>
<accession>A0A8H7VF88</accession>
<dbReference type="OrthoDB" id="2288255at2759"/>
<feature type="region of interest" description="Disordered" evidence="1">
    <location>
        <begin position="95"/>
        <end position="130"/>
    </location>
</feature>
<keyword evidence="3" id="KW-1185">Reference proteome</keyword>
<organism evidence="2 3">
    <name type="scientific">Circinella minor</name>
    <dbReference type="NCBI Taxonomy" id="1195481"/>
    <lineage>
        <taxon>Eukaryota</taxon>
        <taxon>Fungi</taxon>
        <taxon>Fungi incertae sedis</taxon>
        <taxon>Mucoromycota</taxon>
        <taxon>Mucoromycotina</taxon>
        <taxon>Mucoromycetes</taxon>
        <taxon>Mucorales</taxon>
        <taxon>Lichtheimiaceae</taxon>
        <taxon>Circinella</taxon>
    </lineage>
</organism>
<protein>
    <submittedName>
        <fullName evidence="2">Uncharacterized protein</fullName>
    </submittedName>
</protein>
<name>A0A8H7VF88_9FUNG</name>
<dbReference type="Proteomes" id="UP000646827">
    <property type="component" value="Unassembled WGS sequence"/>
</dbReference>
<reference evidence="2 3" key="1">
    <citation type="submission" date="2020-12" db="EMBL/GenBank/DDBJ databases">
        <title>Metabolic potential, ecology and presence of endohyphal bacteria is reflected in genomic diversity of Mucoromycotina.</title>
        <authorList>
            <person name="Muszewska A."/>
            <person name="Okrasinska A."/>
            <person name="Steczkiewicz K."/>
            <person name="Drgas O."/>
            <person name="Orlowska M."/>
            <person name="Perlinska-Lenart U."/>
            <person name="Aleksandrzak-Piekarczyk T."/>
            <person name="Szatraj K."/>
            <person name="Zielenkiewicz U."/>
            <person name="Pilsyk S."/>
            <person name="Malc E."/>
            <person name="Mieczkowski P."/>
            <person name="Kruszewska J.S."/>
            <person name="Biernat P."/>
            <person name="Pawlowska J."/>
        </authorList>
    </citation>
    <scope>NUCLEOTIDE SEQUENCE [LARGE SCALE GENOMIC DNA]</scope>
    <source>
        <strain evidence="2 3">CBS 142.35</strain>
    </source>
</reference>
<dbReference type="EMBL" id="JAEPRB010000127">
    <property type="protein sequence ID" value="KAG2220851.1"/>
    <property type="molecule type" value="Genomic_DNA"/>
</dbReference>
<feature type="compositionally biased region" description="Low complexity" evidence="1">
    <location>
        <begin position="98"/>
        <end position="129"/>
    </location>
</feature>
<evidence type="ECO:0000313" key="2">
    <source>
        <dbReference type="EMBL" id="KAG2220851.1"/>
    </source>
</evidence>